<evidence type="ECO:0000313" key="3">
    <source>
        <dbReference type="Proteomes" id="UP001203761"/>
    </source>
</evidence>
<organism evidence="2 3">
    <name type="scientific">Brachybacterium equifaecis</name>
    <dbReference type="NCBI Taxonomy" id="2910770"/>
    <lineage>
        <taxon>Bacteria</taxon>
        <taxon>Bacillati</taxon>
        <taxon>Actinomycetota</taxon>
        <taxon>Actinomycetes</taxon>
        <taxon>Micrococcales</taxon>
        <taxon>Dermabacteraceae</taxon>
        <taxon>Brachybacterium</taxon>
    </lineage>
</organism>
<proteinExistence type="predicted"/>
<dbReference type="RefSeq" id="WP_249737742.1">
    <property type="nucleotide sequence ID" value="NZ_JAKNCJ010000004.1"/>
</dbReference>
<reference evidence="2" key="1">
    <citation type="submission" date="2022-02" db="EMBL/GenBank/DDBJ databases">
        <authorList>
            <person name="Lee M."/>
            <person name="Kim S.-J."/>
            <person name="Jung M.-Y."/>
        </authorList>
    </citation>
    <scope>NUCLEOTIDE SEQUENCE</scope>
    <source>
        <strain evidence="2">JHP9</strain>
    </source>
</reference>
<accession>A0ABT0R2P5</accession>
<gene>
    <name evidence="2" type="ORF">Bequi_09760</name>
</gene>
<comment type="caution">
    <text evidence="2">The sequence shown here is derived from an EMBL/GenBank/DDBJ whole genome shotgun (WGS) entry which is preliminary data.</text>
</comment>
<protein>
    <submittedName>
        <fullName evidence="2">Uncharacterized protein</fullName>
    </submittedName>
</protein>
<sequence length="336" mass="37035">MSTKISAGAESARENARKADGKFGSYQSPRADGVDLAGLAADPFAGRRNLSEIPEEERPRILVDVSRFEEDDRGNQFSMPREEVDITDYVQERPEILDQIASEYDIPLDGDLEGDDFSVYSYDSVHSDAVLEWSGVRGGSRGTDIDISGGVAKYLEQCRELNVRPLSDDADHEFRMRVRATTIRSEAAEEAKRAIQKAVAKTHSARDWMTPKQLAAQSARLMYQELLKEEAMESVDGLRAEGREIGAAYVVIENSEDETETLSAFPRYFTADGEEVEPDDPTSDAAQAWAGVDLQTLHGEMTGDVDRRGLEANALPSSVQKSAAAIYRCVPETAQD</sequence>
<keyword evidence="3" id="KW-1185">Reference proteome</keyword>
<name>A0ABT0R2P5_9MICO</name>
<feature type="region of interest" description="Disordered" evidence="1">
    <location>
        <begin position="1"/>
        <end position="27"/>
    </location>
</feature>
<feature type="compositionally biased region" description="Basic and acidic residues" evidence="1">
    <location>
        <begin position="11"/>
        <end position="21"/>
    </location>
</feature>
<evidence type="ECO:0000313" key="2">
    <source>
        <dbReference type="EMBL" id="MCL6423668.1"/>
    </source>
</evidence>
<dbReference type="EMBL" id="JAKNCJ010000004">
    <property type="protein sequence ID" value="MCL6423668.1"/>
    <property type="molecule type" value="Genomic_DNA"/>
</dbReference>
<evidence type="ECO:0000256" key="1">
    <source>
        <dbReference type="SAM" id="MobiDB-lite"/>
    </source>
</evidence>
<dbReference type="Proteomes" id="UP001203761">
    <property type="component" value="Unassembled WGS sequence"/>
</dbReference>